<dbReference type="PROSITE" id="PS50835">
    <property type="entry name" value="IG_LIKE"/>
    <property type="match status" value="1"/>
</dbReference>
<evidence type="ECO:0000256" key="1">
    <source>
        <dbReference type="SAM" id="SignalP"/>
    </source>
</evidence>
<feature type="chain" id="PRO_5026280247" evidence="1">
    <location>
        <begin position="22"/>
        <end position="323"/>
    </location>
</feature>
<dbReference type="Gene3D" id="2.60.40.10">
    <property type="entry name" value="Immunoglobulins"/>
    <property type="match status" value="2"/>
</dbReference>
<dbReference type="AlphaFoldDB" id="A0A6F9DHM4"/>
<dbReference type="InterPro" id="IPR007110">
    <property type="entry name" value="Ig-like_dom"/>
</dbReference>
<dbReference type="EMBL" id="LR787095">
    <property type="protein sequence ID" value="CAB3262957.1"/>
    <property type="molecule type" value="mRNA"/>
</dbReference>
<proteinExistence type="evidence at transcript level"/>
<feature type="domain" description="Ig-like" evidence="2">
    <location>
        <begin position="25"/>
        <end position="126"/>
    </location>
</feature>
<dbReference type="InterPro" id="IPR013783">
    <property type="entry name" value="Ig-like_fold"/>
</dbReference>
<sequence>MKMLVLLEVVLLASFLNGQEASIVPMKTEPTRVYLEESDSVILTCDLNPDGKPLRWNHNSELIAVISEGDNIHFINAARDNGTYQLQVPSTAGGNYTMRISTFLPNHAGDVMCSVSETPPLQARLQLIKPPDSVHIVETDSGAVVPLNSDTYRHRTTVDEWVNLTCLSVNSKPQPIVQWWWNSTNLINDWNFLISRISTVTGAFNGSSMLYLPPGFSSILIDSLQIFNVTTQSNAAMSVADTSVTSNLTLGNLTNVSNYSTLAPPVVNDVIEITCSTMVGDREYVRSVVVHVRNEWNKGLNPKSSQWTIFGFLAASYWIIVLT</sequence>
<dbReference type="InterPro" id="IPR036179">
    <property type="entry name" value="Ig-like_dom_sf"/>
</dbReference>
<evidence type="ECO:0000313" key="3">
    <source>
        <dbReference type="EMBL" id="CAB3262957.1"/>
    </source>
</evidence>
<feature type="signal peptide" evidence="1">
    <location>
        <begin position="1"/>
        <end position="21"/>
    </location>
</feature>
<protein>
    <submittedName>
        <fullName evidence="3">Uncharacterized protein LOC100185792</fullName>
    </submittedName>
</protein>
<evidence type="ECO:0000259" key="2">
    <source>
        <dbReference type="PROSITE" id="PS50835"/>
    </source>
</evidence>
<gene>
    <name evidence="3" type="primary">LOC100185792</name>
</gene>
<dbReference type="SUPFAM" id="SSF48726">
    <property type="entry name" value="Immunoglobulin"/>
    <property type="match status" value="2"/>
</dbReference>
<reference evidence="3" key="1">
    <citation type="submission" date="2020-04" db="EMBL/GenBank/DDBJ databases">
        <authorList>
            <person name="Neveu A P."/>
        </authorList>
    </citation>
    <scope>NUCLEOTIDE SEQUENCE</scope>
    <source>
        <tissue evidence="3">Whole embryo</tissue>
    </source>
</reference>
<organism evidence="3">
    <name type="scientific">Phallusia mammillata</name>
    <dbReference type="NCBI Taxonomy" id="59560"/>
    <lineage>
        <taxon>Eukaryota</taxon>
        <taxon>Metazoa</taxon>
        <taxon>Chordata</taxon>
        <taxon>Tunicata</taxon>
        <taxon>Ascidiacea</taxon>
        <taxon>Phlebobranchia</taxon>
        <taxon>Ascidiidae</taxon>
        <taxon>Phallusia</taxon>
    </lineage>
</organism>
<accession>A0A6F9DHM4</accession>
<keyword evidence="1" id="KW-0732">Signal</keyword>
<name>A0A6F9DHM4_9ASCI</name>